<dbReference type="RefSeq" id="WP_147905405.1">
    <property type="nucleotide sequence ID" value="NZ_BAAAGC010000002.1"/>
</dbReference>
<dbReference type="EMBL" id="VRLR01000016">
    <property type="protein sequence ID" value="TXK77895.1"/>
    <property type="molecule type" value="Genomic_DNA"/>
</dbReference>
<name>A0A5C8LNQ2_9GAMM</name>
<sequence length="255" mass="29820">MTAYFVLSTGRCGTQWLAETLQLWSDTFVVRHEPLHFQYRPDLNSPSAPLAHNAELLNAHLDFIQQQIAQGYTYIETGFPCWRHLDWFRQHLKQIKVVHIHRDPLQAVHSLLKLNAFVPPFLPHLPIKNLYLPSDEQDLLLQHKALWSELNPAEKNLWYWAEVQHQALRYQQHWPEADWLSLSFSELFSAKSQQQLATFLDTPTANYWPAQQKVDQFGLAMQSQPLEFPRLCQFDEIAQLAKHLGYASPWPDKSS</sequence>
<protein>
    <recommendedName>
        <fullName evidence="3">Sulfotransferase</fullName>
    </recommendedName>
</protein>
<evidence type="ECO:0000313" key="2">
    <source>
        <dbReference type="Proteomes" id="UP000321814"/>
    </source>
</evidence>
<evidence type="ECO:0000313" key="1">
    <source>
        <dbReference type="EMBL" id="TXK77895.1"/>
    </source>
</evidence>
<keyword evidence="2" id="KW-1185">Reference proteome</keyword>
<accession>A0A5C8LNQ2</accession>
<organism evidence="1 2">
    <name type="scientific">Rheinheimera tangshanensis</name>
    <dbReference type="NCBI Taxonomy" id="400153"/>
    <lineage>
        <taxon>Bacteria</taxon>
        <taxon>Pseudomonadati</taxon>
        <taxon>Pseudomonadota</taxon>
        <taxon>Gammaproteobacteria</taxon>
        <taxon>Chromatiales</taxon>
        <taxon>Chromatiaceae</taxon>
        <taxon>Rheinheimera</taxon>
    </lineage>
</organism>
<reference evidence="1 2" key="1">
    <citation type="submission" date="2019-08" db="EMBL/GenBank/DDBJ databases">
        <title>Draft genome analysis of Rheinheimera tangshanensis isolated from the roots of fresh rice plants (Oryza sativa).</title>
        <authorList>
            <person name="Yu Q."/>
            <person name="Qi Y."/>
            <person name="Zhang H."/>
            <person name="Pu J."/>
        </authorList>
    </citation>
    <scope>NUCLEOTIDE SEQUENCE [LARGE SCALE GENOMIC DNA]</scope>
    <source>
        <strain evidence="1 2">JA3-B52</strain>
    </source>
</reference>
<proteinExistence type="predicted"/>
<gene>
    <name evidence="1" type="ORF">FU839_17500</name>
</gene>
<dbReference type="SUPFAM" id="SSF52540">
    <property type="entry name" value="P-loop containing nucleoside triphosphate hydrolases"/>
    <property type="match status" value="1"/>
</dbReference>
<dbReference type="Proteomes" id="UP000321814">
    <property type="component" value="Unassembled WGS sequence"/>
</dbReference>
<dbReference type="Gene3D" id="3.40.50.300">
    <property type="entry name" value="P-loop containing nucleotide triphosphate hydrolases"/>
    <property type="match status" value="1"/>
</dbReference>
<evidence type="ECO:0008006" key="3">
    <source>
        <dbReference type="Google" id="ProtNLM"/>
    </source>
</evidence>
<dbReference type="OrthoDB" id="7705932at2"/>
<dbReference type="InterPro" id="IPR027417">
    <property type="entry name" value="P-loop_NTPase"/>
</dbReference>
<comment type="caution">
    <text evidence="1">The sequence shown here is derived from an EMBL/GenBank/DDBJ whole genome shotgun (WGS) entry which is preliminary data.</text>
</comment>
<dbReference type="AlphaFoldDB" id="A0A5C8LNQ2"/>